<dbReference type="GO" id="GO:0006352">
    <property type="term" value="P:DNA-templated transcription initiation"/>
    <property type="evidence" value="ECO:0007669"/>
    <property type="project" value="InterPro"/>
</dbReference>
<dbReference type="Pfam" id="PF08281">
    <property type="entry name" value="Sigma70_r4_2"/>
    <property type="match status" value="1"/>
</dbReference>
<dbReference type="RefSeq" id="WP_207650852.1">
    <property type="nucleotide sequence ID" value="NZ_FRAC01000021.1"/>
</dbReference>
<dbReference type="InterPro" id="IPR013249">
    <property type="entry name" value="RNA_pol_sigma70_r4_t2"/>
</dbReference>
<keyword evidence="8" id="KW-1185">Reference proteome</keyword>
<dbReference type="SUPFAM" id="SSF88946">
    <property type="entry name" value="Sigma2 domain of RNA polymerase sigma factors"/>
    <property type="match status" value="1"/>
</dbReference>
<dbReference type="GO" id="GO:0016987">
    <property type="term" value="F:sigma factor activity"/>
    <property type="evidence" value="ECO:0007669"/>
    <property type="project" value="UniProtKB-KW"/>
</dbReference>
<sequence>MVDVYKLSNGLREFTDFLKEFIYFLFYRVLSAAKGESSKKAVPGQEALPSAQINEQAERLMAAYGNSVLRLAYSYLHNMSDAEDVLQDTLIQFIKTQPQFETTDHGKAWFLRVAINISKNKLNYNKIRKTDELSETLAANETEDLSFVWDAVKQLPSKYREVVHLFYHEGYSTAQIASLLSKKEATVRSLLQRARLKLKDVLKEVYDFGEQV</sequence>
<dbReference type="Proteomes" id="UP000184386">
    <property type="component" value="Unassembled WGS sequence"/>
</dbReference>
<dbReference type="PANTHER" id="PTHR43133">
    <property type="entry name" value="RNA POLYMERASE ECF-TYPE SIGMA FACTO"/>
    <property type="match status" value="1"/>
</dbReference>
<dbReference type="InterPro" id="IPR007627">
    <property type="entry name" value="RNA_pol_sigma70_r2"/>
</dbReference>
<dbReference type="EMBL" id="FRAC01000021">
    <property type="protein sequence ID" value="SHL00843.1"/>
    <property type="molecule type" value="Genomic_DNA"/>
</dbReference>
<dbReference type="Pfam" id="PF04542">
    <property type="entry name" value="Sigma70_r2"/>
    <property type="match status" value="1"/>
</dbReference>
<dbReference type="InterPro" id="IPR013324">
    <property type="entry name" value="RNA_pol_sigma_r3/r4-like"/>
</dbReference>
<evidence type="ECO:0000259" key="5">
    <source>
        <dbReference type="Pfam" id="PF04542"/>
    </source>
</evidence>
<dbReference type="Gene3D" id="1.10.10.10">
    <property type="entry name" value="Winged helix-like DNA-binding domain superfamily/Winged helix DNA-binding domain"/>
    <property type="match status" value="1"/>
</dbReference>
<evidence type="ECO:0000313" key="7">
    <source>
        <dbReference type="EMBL" id="SHL00843.1"/>
    </source>
</evidence>
<dbReference type="SUPFAM" id="SSF88659">
    <property type="entry name" value="Sigma3 and sigma4 domains of RNA polymerase sigma factors"/>
    <property type="match status" value="1"/>
</dbReference>
<dbReference type="Gene3D" id="1.10.1740.10">
    <property type="match status" value="1"/>
</dbReference>
<dbReference type="STRING" id="1121322.SAMN02745136_03881"/>
<feature type="domain" description="RNA polymerase sigma-70 region 2" evidence="5">
    <location>
        <begin position="60"/>
        <end position="122"/>
    </location>
</feature>
<proteinExistence type="inferred from homology"/>
<protein>
    <submittedName>
        <fullName evidence="7">RNA polymerase sigma-70 factor, ECF subfamily</fullName>
    </submittedName>
</protein>
<dbReference type="InterPro" id="IPR039425">
    <property type="entry name" value="RNA_pol_sigma-70-like"/>
</dbReference>
<evidence type="ECO:0000256" key="4">
    <source>
        <dbReference type="ARBA" id="ARBA00023163"/>
    </source>
</evidence>
<keyword evidence="4" id="KW-0804">Transcription</keyword>
<feature type="domain" description="RNA polymerase sigma factor 70 region 4 type 2" evidence="6">
    <location>
        <begin position="149"/>
        <end position="198"/>
    </location>
</feature>
<evidence type="ECO:0000259" key="6">
    <source>
        <dbReference type="Pfam" id="PF08281"/>
    </source>
</evidence>
<evidence type="ECO:0000256" key="1">
    <source>
        <dbReference type="ARBA" id="ARBA00010641"/>
    </source>
</evidence>
<dbReference type="GO" id="GO:0003677">
    <property type="term" value="F:DNA binding"/>
    <property type="evidence" value="ECO:0007669"/>
    <property type="project" value="InterPro"/>
</dbReference>
<comment type="similarity">
    <text evidence="1">Belongs to the sigma-70 factor family. ECF subfamily.</text>
</comment>
<evidence type="ECO:0000313" key="8">
    <source>
        <dbReference type="Proteomes" id="UP000184386"/>
    </source>
</evidence>
<keyword evidence="2" id="KW-0805">Transcription regulation</keyword>
<dbReference type="NCBIfam" id="TIGR02937">
    <property type="entry name" value="sigma70-ECF"/>
    <property type="match status" value="1"/>
</dbReference>
<dbReference type="InterPro" id="IPR036388">
    <property type="entry name" value="WH-like_DNA-bd_sf"/>
</dbReference>
<gene>
    <name evidence="7" type="ORF">SAMN02745136_03881</name>
</gene>
<accession>A0A1M6X4J3</accession>
<dbReference type="AlphaFoldDB" id="A0A1M6X4J3"/>
<dbReference type="PANTHER" id="PTHR43133:SF60">
    <property type="entry name" value="RNA POLYMERASE SIGMA FACTOR SIGV"/>
    <property type="match status" value="1"/>
</dbReference>
<name>A0A1M6X4J3_9FIRM</name>
<dbReference type="CDD" id="cd06171">
    <property type="entry name" value="Sigma70_r4"/>
    <property type="match status" value="1"/>
</dbReference>
<evidence type="ECO:0000256" key="2">
    <source>
        <dbReference type="ARBA" id="ARBA00023015"/>
    </source>
</evidence>
<reference evidence="7 8" key="1">
    <citation type="submission" date="2016-11" db="EMBL/GenBank/DDBJ databases">
        <authorList>
            <person name="Jaros S."/>
            <person name="Januszkiewicz K."/>
            <person name="Wedrychowicz H."/>
        </authorList>
    </citation>
    <scope>NUCLEOTIDE SEQUENCE [LARGE SCALE GENOMIC DNA]</scope>
    <source>
        <strain evidence="7 8">DSM 15929</strain>
    </source>
</reference>
<dbReference type="InterPro" id="IPR014284">
    <property type="entry name" value="RNA_pol_sigma-70_dom"/>
</dbReference>
<organism evidence="7 8">
    <name type="scientific">Anaerocolumna jejuensis DSM 15929</name>
    <dbReference type="NCBI Taxonomy" id="1121322"/>
    <lineage>
        <taxon>Bacteria</taxon>
        <taxon>Bacillati</taxon>
        <taxon>Bacillota</taxon>
        <taxon>Clostridia</taxon>
        <taxon>Lachnospirales</taxon>
        <taxon>Lachnospiraceae</taxon>
        <taxon>Anaerocolumna</taxon>
    </lineage>
</organism>
<evidence type="ECO:0000256" key="3">
    <source>
        <dbReference type="ARBA" id="ARBA00023082"/>
    </source>
</evidence>
<dbReference type="InterPro" id="IPR013325">
    <property type="entry name" value="RNA_pol_sigma_r2"/>
</dbReference>
<keyword evidence="3" id="KW-0731">Sigma factor</keyword>